<sequence>KDTNKPYSGPVFSLYDDGKKKEEGSLKDGKMISKTKWKWYKNGQMWSEGNFKNDIKDGLWTFWYENGQKRSEGTYKNGKEDGLYKVWFPNGQKRQEGTYKDNIPISEKHWTEDGLDNGEFILYDKNGDVWLKGNLNNNKFDGEFIEYGYFGGRDIYHKRSLKNYRYGKLEGEYIYYFDTGDVNVIGNYKDGKLDGECTYYDLDGKIYWKGNYKDDVLVEDTSFISSKGPFRLN</sequence>
<gene>
    <name evidence="2" type="ORF">METZ01_LOCUS436766</name>
</gene>
<proteinExistence type="predicted"/>
<reference evidence="2" key="1">
    <citation type="submission" date="2018-05" db="EMBL/GenBank/DDBJ databases">
        <authorList>
            <person name="Lanie J.A."/>
            <person name="Ng W.-L."/>
            <person name="Kazmierczak K.M."/>
            <person name="Andrzejewski T.M."/>
            <person name="Davidsen T.M."/>
            <person name="Wayne K.J."/>
            <person name="Tettelin H."/>
            <person name="Glass J.I."/>
            <person name="Rusch D."/>
            <person name="Podicherti R."/>
            <person name="Tsui H.-C.T."/>
            <person name="Winkler M.E."/>
        </authorList>
    </citation>
    <scope>NUCLEOTIDE SEQUENCE</scope>
</reference>
<dbReference type="EMBL" id="UINC01176676">
    <property type="protein sequence ID" value="SVD83912.1"/>
    <property type="molecule type" value="Genomic_DNA"/>
</dbReference>
<feature type="compositionally biased region" description="Basic and acidic residues" evidence="1">
    <location>
        <begin position="16"/>
        <end position="25"/>
    </location>
</feature>
<feature type="region of interest" description="Disordered" evidence="1">
    <location>
        <begin position="1"/>
        <end position="25"/>
    </location>
</feature>
<dbReference type="Pfam" id="PF07661">
    <property type="entry name" value="MORN_2"/>
    <property type="match status" value="5"/>
</dbReference>
<dbReference type="InterPro" id="IPR011652">
    <property type="entry name" value="MORN_2"/>
</dbReference>
<dbReference type="Gene3D" id="2.20.110.10">
    <property type="entry name" value="Histone H3 K4-specific methyltransferase SET7/9 N-terminal domain"/>
    <property type="match status" value="2"/>
</dbReference>
<protein>
    <recommendedName>
        <fullName evidence="3">Toxin-antitoxin system YwqK family antitoxin</fullName>
    </recommendedName>
</protein>
<feature type="non-terminal residue" evidence="2">
    <location>
        <position position="1"/>
    </location>
</feature>
<accession>A0A382YKU9</accession>
<dbReference type="AlphaFoldDB" id="A0A382YKU9"/>
<evidence type="ECO:0008006" key="3">
    <source>
        <dbReference type="Google" id="ProtNLM"/>
    </source>
</evidence>
<dbReference type="SUPFAM" id="SSF82185">
    <property type="entry name" value="Histone H3 K4-specific methyltransferase SET7/9 N-terminal domain"/>
    <property type="match status" value="2"/>
</dbReference>
<evidence type="ECO:0000256" key="1">
    <source>
        <dbReference type="SAM" id="MobiDB-lite"/>
    </source>
</evidence>
<name>A0A382YKU9_9ZZZZ</name>
<organism evidence="2">
    <name type="scientific">marine metagenome</name>
    <dbReference type="NCBI Taxonomy" id="408172"/>
    <lineage>
        <taxon>unclassified sequences</taxon>
        <taxon>metagenomes</taxon>
        <taxon>ecological metagenomes</taxon>
    </lineage>
</organism>
<evidence type="ECO:0000313" key="2">
    <source>
        <dbReference type="EMBL" id="SVD83912.1"/>
    </source>
</evidence>